<organism evidence="2 3">
    <name type="scientific">Hymenobacter antarcticus</name>
    <dbReference type="NCBI Taxonomy" id="486270"/>
    <lineage>
        <taxon>Bacteria</taxon>
        <taxon>Pseudomonadati</taxon>
        <taxon>Bacteroidota</taxon>
        <taxon>Cytophagia</taxon>
        <taxon>Cytophagales</taxon>
        <taxon>Hymenobacteraceae</taxon>
        <taxon>Hymenobacter</taxon>
    </lineage>
</organism>
<sequence length="104" mass="10983">MAGQGGVENKGEFIGTHAGAVAGIGEIVDTADEKGNEVGHETRKVKRKLRAGWPSHNERPPPQCCKSRAGAPAGPRLESARRPYLRPHELNPPCPLAGSVVSGR</sequence>
<feature type="compositionally biased region" description="Basic and acidic residues" evidence="1">
    <location>
        <begin position="78"/>
        <end position="89"/>
    </location>
</feature>
<dbReference type="Proteomes" id="UP001501556">
    <property type="component" value="Unassembled WGS sequence"/>
</dbReference>
<protein>
    <submittedName>
        <fullName evidence="2">Uncharacterized protein</fullName>
    </submittedName>
</protein>
<feature type="region of interest" description="Disordered" evidence="1">
    <location>
        <begin position="32"/>
        <end position="104"/>
    </location>
</feature>
<comment type="caution">
    <text evidence="2">The sequence shown here is derived from an EMBL/GenBank/DDBJ whole genome shotgun (WGS) entry which is preliminary data.</text>
</comment>
<feature type="compositionally biased region" description="Basic and acidic residues" evidence="1">
    <location>
        <begin position="32"/>
        <end position="42"/>
    </location>
</feature>
<dbReference type="EMBL" id="BAABDI010000030">
    <property type="protein sequence ID" value="GAA3986685.1"/>
    <property type="molecule type" value="Genomic_DNA"/>
</dbReference>
<evidence type="ECO:0000313" key="2">
    <source>
        <dbReference type="EMBL" id="GAA3986685.1"/>
    </source>
</evidence>
<reference evidence="3" key="1">
    <citation type="journal article" date="2019" name="Int. J. Syst. Evol. Microbiol.">
        <title>The Global Catalogue of Microorganisms (GCM) 10K type strain sequencing project: providing services to taxonomists for standard genome sequencing and annotation.</title>
        <authorList>
            <consortium name="The Broad Institute Genomics Platform"/>
            <consortium name="The Broad Institute Genome Sequencing Center for Infectious Disease"/>
            <person name="Wu L."/>
            <person name="Ma J."/>
        </authorList>
    </citation>
    <scope>NUCLEOTIDE SEQUENCE [LARGE SCALE GENOMIC DNA]</scope>
    <source>
        <strain evidence="3">JCM 17217</strain>
    </source>
</reference>
<accession>A0ABP7QRN4</accession>
<name>A0ABP7QRN4_9BACT</name>
<evidence type="ECO:0000313" key="3">
    <source>
        <dbReference type="Proteomes" id="UP001501556"/>
    </source>
</evidence>
<keyword evidence="3" id="KW-1185">Reference proteome</keyword>
<gene>
    <name evidence="2" type="ORF">GCM10022407_34330</name>
</gene>
<proteinExistence type="predicted"/>
<evidence type="ECO:0000256" key="1">
    <source>
        <dbReference type="SAM" id="MobiDB-lite"/>
    </source>
</evidence>